<keyword evidence="1" id="KW-1133">Transmembrane helix</keyword>
<proteinExistence type="predicted"/>
<dbReference type="InterPro" id="IPR051057">
    <property type="entry name" value="PI-PLC_domain"/>
</dbReference>
<dbReference type="eggNOG" id="ENOG502RUV2">
    <property type="taxonomic scope" value="Eukaryota"/>
</dbReference>
<dbReference type="Pfam" id="PF26146">
    <property type="entry name" value="PI-PLC_X"/>
    <property type="match status" value="1"/>
</dbReference>
<feature type="transmembrane region" description="Helical" evidence="1">
    <location>
        <begin position="376"/>
        <end position="398"/>
    </location>
</feature>
<dbReference type="GO" id="GO:0006629">
    <property type="term" value="P:lipid metabolic process"/>
    <property type="evidence" value="ECO:0007669"/>
    <property type="project" value="InterPro"/>
</dbReference>
<dbReference type="SUPFAM" id="SSF51695">
    <property type="entry name" value="PLC-like phosphodiesterases"/>
    <property type="match status" value="1"/>
</dbReference>
<dbReference type="OrthoDB" id="2159892at2759"/>
<dbReference type="PROSITE" id="PS50007">
    <property type="entry name" value="PIPLC_X_DOMAIN"/>
    <property type="match status" value="1"/>
</dbReference>
<dbReference type="EMBL" id="KQ257462">
    <property type="protein sequence ID" value="KNC97954.1"/>
    <property type="molecule type" value="Genomic_DNA"/>
</dbReference>
<dbReference type="PANTHER" id="PTHR13593:SF140">
    <property type="entry name" value="PLC-LIKE PHOSPHODIESTERASE"/>
    <property type="match status" value="1"/>
</dbReference>
<evidence type="ECO:0000256" key="1">
    <source>
        <dbReference type="SAM" id="Phobius"/>
    </source>
</evidence>
<dbReference type="STRING" id="645134.A0A0L0HAN1"/>
<keyword evidence="4" id="KW-1185">Reference proteome</keyword>
<reference evidence="3 4" key="1">
    <citation type="submission" date="2009-08" db="EMBL/GenBank/DDBJ databases">
        <title>The Genome Sequence of Spizellomyces punctatus strain DAOM BR117.</title>
        <authorList>
            <consortium name="The Broad Institute Genome Sequencing Platform"/>
            <person name="Russ C."/>
            <person name="Cuomo C."/>
            <person name="Shea T."/>
            <person name="Young S.K."/>
            <person name="Zeng Q."/>
            <person name="Koehrsen M."/>
            <person name="Haas B."/>
            <person name="Borodovsky M."/>
            <person name="Guigo R."/>
            <person name="Alvarado L."/>
            <person name="Berlin A."/>
            <person name="Bochicchio J."/>
            <person name="Borenstein D."/>
            <person name="Chapman S."/>
            <person name="Chen Z."/>
            <person name="Engels R."/>
            <person name="Freedman E."/>
            <person name="Gellesch M."/>
            <person name="Goldberg J."/>
            <person name="Griggs A."/>
            <person name="Gujja S."/>
            <person name="Heiman D."/>
            <person name="Hepburn T."/>
            <person name="Howarth C."/>
            <person name="Jen D."/>
            <person name="Larson L."/>
            <person name="Lewis B."/>
            <person name="Mehta T."/>
            <person name="Park D."/>
            <person name="Pearson M."/>
            <person name="Roberts A."/>
            <person name="Saif S."/>
            <person name="Shenoy N."/>
            <person name="Sisk P."/>
            <person name="Stolte C."/>
            <person name="Sykes S."/>
            <person name="Thomson T."/>
            <person name="Walk T."/>
            <person name="White J."/>
            <person name="Yandava C."/>
            <person name="Burger G."/>
            <person name="Gray M.W."/>
            <person name="Holland P.W.H."/>
            <person name="King N."/>
            <person name="Lang F.B.F."/>
            <person name="Roger A.J."/>
            <person name="Ruiz-Trillo I."/>
            <person name="Lander E."/>
            <person name="Nusbaum C."/>
        </authorList>
    </citation>
    <scope>NUCLEOTIDE SEQUENCE [LARGE SCALE GENOMIC DNA]</scope>
    <source>
        <strain evidence="3 4">DAOM BR117</strain>
    </source>
</reference>
<dbReference type="RefSeq" id="XP_016605994.1">
    <property type="nucleotide sequence ID" value="XM_016755132.1"/>
</dbReference>
<dbReference type="OMA" id="YPYLMPE"/>
<keyword evidence="1" id="KW-0812">Transmembrane</keyword>
<feature type="chain" id="PRO_5005539911" description="Phosphatidylinositol-specific phospholipase C X domain-containing protein" evidence="2">
    <location>
        <begin position="26"/>
        <end position="402"/>
    </location>
</feature>
<gene>
    <name evidence="3" type="ORF">SPPG_06942</name>
</gene>
<evidence type="ECO:0000313" key="4">
    <source>
        <dbReference type="Proteomes" id="UP000053201"/>
    </source>
</evidence>
<evidence type="ECO:0000313" key="3">
    <source>
        <dbReference type="EMBL" id="KNC97954.1"/>
    </source>
</evidence>
<dbReference type="Proteomes" id="UP000053201">
    <property type="component" value="Unassembled WGS sequence"/>
</dbReference>
<dbReference type="InterPro" id="IPR017946">
    <property type="entry name" value="PLC-like_Pdiesterase_TIM-brl"/>
</dbReference>
<name>A0A0L0HAN1_SPIPD</name>
<dbReference type="PANTHER" id="PTHR13593">
    <property type="match status" value="1"/>
</dbReference>
<dbReference type="AlphaFoldDB" id="A0A0L0HAN1"/>
<dbReference type="InParanoid" id="A0A0L0HAN1"/>
<dbReference type="Gene3D" id="3.20.20.190">
    <property type="entry name" value="Phosphatidylinositol (PI) phosphodiesterase"/>
    <property type="match status" value="1"/>
</dbReference>
<dbReference type="VEuPathDB" id="FungiDB:SPPG_06942"/>
<sequence length="402" mass="45687">MPPLGHICVLLLPLLIIFHLRPVNPVSIPAPRPYYQPSTCNGFAELCHKRYDEVCFAVTHNAFAVAPLVDATATIMKSGVNQDPGYILDYQLEDGYRGFKVAVWRNKTGEVHLCHGKCENSFIFYDAGPFVNFLTTIRRFLDSNRNEIVTLFLENVANLDVNTMASQFDAAHLTPYVYVPPDEGPIRWYTMQDMIVANTRLVVFMDRHCDITQQPWLLRQSMYVTQNNYRNYFPEPQFFNCEPYPNPRSDRRSLTLLNHQLNILIAEGSNGMDDVYKPDYYDRLTTNSLDSIAAHISTCTNKNVQVNFVSVDWGASGQTIAAVDAYNGVSRPVKVRSYDAVIHEASRNISSIMERAMRSAHRYVEKDSLMIGIDTLLKTLGVVLGMGVWGAFTILMAFGRWW</sequence>
<feature type="signal peptide" evidence="2">
    <location>
        <begin position="1"/>
        <end position="25"/>
    </location>
</feature>
<organism evidence="3 4">
    <name type="scientific">Spizellomyces punctatus (strain DAOM BR117)</name>
    <dbReference type="NCBI Taxonomy" id="645134"/>
    <lineage>
        <taxon>Eukaryota</taxon>
        <taxon>Fungi</taxon>
        <taxon>Fungi incertae sedis</taxon>
        <taxon>Chytridiomycota</taxon>
        <taxon>Chytridiomycota incertae sedis</taxon>
        <taxon>Chytridiomycetes</taxon>
        <taxon>Spizellomycetales</taxon>
        <taxon>Spizellomycetaceae</taxon>
        <taxon>Spizellomyces</taxon>
    </lineage>
</organism>
<accession>A0A0L0HAN1</accession>
<keyword evidence="2" id="KW-0732">Signal</keyword>
<protein>
    <recommendedName>
        <fullName evidence="5">Phosphatidylinositol-specific phospholipase C X domain-containing protein</fullName>
    </recommendedName>
</protein>
<evidence type="ECO:0008006" key="5">
    <source>
        <dbReference type="Google" id="ProtNLM"/>
    </source>
</evidence>
<dbReference type="GeneID" id="27690207"/>
<dbReference type="GO" id="GO:0008081">
    <property type="term" value="F:phosphoric diester hydrolase activity"/>
    <property type="evidence" value="ECO:0007669"/>
    <property type="project" value="InterPro"/>
</dbReference>
<keyword evidence="1" id="KW-0472">Membrane</keyword>
<evidence type="ECO:0000256" key="2">
    <source>
        <dbReference type="SAM" id="SignalP"/>
    </source>
</evidence>